<keyword evidence="3 9" id="KW-0813">Transport</keyword>
<evidence type="ECO:0000256" key="8">
    <source>
        <dbReference type="ARBA" id="ARBA00023136"/>
    </source>
</evidence>
<dbReference type="PANTHER" id="PTHR30386:SF17">
    <property type="entry name" value="ALKALINE PROTEASE SECRETION PROTEIN APRE"/>
    <property type="match status" value="1"/>
</dbReference>
<feature type="coiled-coil region" evidence="10">
    <location>
        <begin position="240"/>
        <end position="317"/>
    </location>
</feature>
<evidence type="ECO:0000256" key="5">
    <source>
        <dbReference type="ARBA" id="ARBA00022519"/>
    </source>
</evidence>
<feature type="coiled-coil region" evidence="10">
    <location>
        <begin position="181"/>
        <end position="215"/>
    </location>
</feature>
<dbReference type="InterPro" id="IPR050739">
    <property type="entry name" value="MFP"/>
</dbReference>
<dbReference type="Pfam" id="PF26002">
    <property type="entry name" value="Beta-barrel_AprE"/>
    <property type="match status" value="1"/>
</dbReference>
<comment type="subcellular location">
    <subcellularLocation>
        <location evidence="1 9">Cell inner membrane</location>
        <topology evidence="1 9">Single-pass membrane protein</topology>
    </subcellularLocation>
</comment>
<dbReference type="Gene3D" id="2.40.30.170">
    <property type="match status" value="1"/>
</dbReference>
<dbReference type="PANTHER" id="PTHR30386">
    <property type="entry name" value="MEMBRANE FUSION SUBUNIT OF EMRAB-TOLC MULTIDRUG EFFLUX PUMP"/>
    <property type="match status" value="1"/>
</dbReference>
<dbReference type="EMBL" id="JAUSRF010000001">
    <property type="protein sequence ID" value="MDP9835632.1"/>
    <property type="molecule type" value="Genomic_DNA"/>
</dbReference>
<feature type="transmembrane region" description="Helical" evidence="9">
    <location>
        <begin position="44"/>
        <end position="64"/>
    </location>
</feature>
<dbReference type="Gene3D" id="2.40.50.100">
    <property type="match status" value="1"/>
</dbReference>
<organism evidence="13 14">
    <name type="scientific">Neorhizobium huautlense</name>
    <dbReference type="NCBI Taxonomy" id="67774"/>
    <lineage>
        <taxon>Bacteria</taxon>
        <taxon>Pseudomonadati</taxon>
        <taxon>Pseudomonadota</taxon>
        <taxon>Alphaproteobacteria</taxon>
        <taxon>Hyphomicrobiales</taxon>
        <taxon>Rhizobiaceae</taxon>
        <taxon>Rhizobium/Agrobacterium group</taxon>
        <taxon>Neorhizobium</taxon>
    </lineage>
</organism>
<dbReference type="SUPFAM" id="SSF111369">
    <property type="entry name" value="HlyD-like secretion proteins"/>
    <property type="match status" value="1"/>
</dbReference>
<evidence type="ECO:0000313" key="14">
    <source>
        <dbReference type="Proteomes" id="UP001241472"/>
    </source>
</evidence>
<keyword evidence="7 9" id="KW-1133">Transmembrane helix</keyword>
<dbReference type="NCBIfam" id="TIGR01843">
    <property type="entry name" value="type_I_hlyD"/>
    <property type="match status" value="1"/>
</dbReference>
<evidence type="ECO:0000259" key="11">
    <source>
        <dbReference type="Pfam" id="PF25994"/>
    </source>
</evidence>
<keyword evidence="14" id="KW-1185">Reference proteome</keyword>
<keyword evidence="4 9" id="KW-1003">Cell membrane</keyword>
<protein>
    <recommendedName>
        <fullName evidence="9">Membrane fusion protein (MFP) family protein</fullName>
    </recommendedName>
</protein>
<evidence type="ECO:0000256" key="1">
    <source>
        <dbReference type="ARBA" id="ARBA00004377"/>
    </source>
</evidence>
<dbReference type="Proteomes" id="UP001241472">
    <property type="component" value="Unassembled WGS sequence"/>
</dbReference>
<evidence type="ECO:0000256" key="4">
    <source>
        <dbReference type="ARBA" id="ARBA00022475"/>
    </source>
</evidence>
<dbReference type="Pfam" id="PF25994">
    <property type="entry name" value="HH_AprE"/>
    <property type="match status" value="1"/>
</dbReference>
<keyword evidence="5 9" id="KW-0997">Cell inner membrane</keyword>
<evidence type="ECO:0000256" key="2">
    <source>
        <dbReference type="ARBA" id="ARBA00009477"/>
    </source>
</evidence>
<evidence type="ECO:0000256" key="10">
    <source>
        <dbReference type="SAM" id="Coils"/>
    </source>
</evidence>
<reference evidence="13 14" key="1">
    <citation type="submission" date="2023-07" db="EMBL/GenBank/DDBJ databases">
        <title>Sorghum-associated microbial communities from plants grown in Nebraska, USA.</title>
        <authorList>
            <person name="Schachtman D."/>
        </authorList>
    </citation>
    <scope>NUCLEOTIDE SEQUENCE [LARGE SCALE GENOMIC DNA]</scope>
    <source>
        <strain evidence="13 14">DS1307</strain>
    </source>
</reference>
<dbReference type="InterPro" id="IPR010129">
    <property type="entry name" value="T1SS_HlyD"/>
</dbReference>
<evidence type="ECO:0000256" key="6">
    <source>
        <dbReference type="ARBA" id="ARBA00022692"/>
    </source>
</evidence>
<evidence type="ECO:0000313" key="13">
    <source>
        <dbReference type="EMBL" id="MDP9835632.1"/>
    </source>
</evidence>
<evidence type="ECO:0000256" key="3">
    <source>
        <dbReference type="ARBA" id="ARBA00022448"/>
    </source>
</evidence>
<dbReference type="InterPro" id="IPR058781">
    <property type="entry name" value="HH_AprE-like"/>
</dbReference>
<evidence type="ECO:0000259" key="12">
    <source>
        <dbReference type="Pfam" id="PF26002"/>
    </source>
</evidence>
<sequence length="464" mass="51506">MKLDLKSIDFKQLSAKFRERLQVLERFKLEEGPKTPAAQAIRKYLLASAVTTGALVVGAGGWAATASLSSAVIGSGTIVVEGSAKRIQHREGGIIGQIRVTDGSRVKAGELLIRLDDTITRANLSVVTKQMDQFAARRMRLIAERDEQTQLKVPEELSDRQSDPAVAEYISAETALYKARRETMEGQKGRLRQQIGQIEQERTGLEVRRDAKNEELSWVAEELRRISNLSEQGLVQFTRLSELQRTKAQLDGERGQLIAEIARAATRISETELQILQLDQDRRAEVLTEMRDMDNKLAELAEQRIAAEDQLRRIDITAPQAGIVHELAVHTIGGVISPGETVMQIVPTDDKLVIDTKIRPADIDQVRSGQTAGLRFSAFNQRTTPEIDGIVETVSADLNHNQQTGESWYSARITIPPEERVKLGDLTLVAGMPVETFVQSGERSALSYLVKPLTDQVARAMREN</sequence>
<dbReference type="Gene3D" id="1.10.287.470">
    <property type="entry name" value="Helix hairpin bin"/>
    <property type="match status" value="1"/>
</dbReference>
<gene>
    <name evidence="13" type="ORF">J2T09_000373</name>
</gene>
<dbReference type="PRINTS" id="PR01490">
    <property type="entry name" value="RTXTOXIND"/>
</dbReference>
<comment type="caution">
    <text evidence="13">The sequence shown here is derived from an EMBL/GenBank/DDBJ whole genome shotgun (WGS) entry which is preliminary data.</text>
</comment>
<proteinExistence type="inferred from homology"/>
<name>A0ABT9PMD7_9HYPH</name>
<keyword evidence="10" id="KW-0175">Coiled coil</keyword>
<keyword evidence="8 9" id="KW-0472">Membrane</keyword>
<accession>A0ABT9PMD7</accession>
<evidence type="ECO:0000256" key="9">
    <source>
        <dbReference type="RuleBase" id="RU365093"/>
    </source>
</evidence>
<keyword evidence="6 9" id="KW-0812">Transmembrane</keyword>
<evidence type="ECO:0000256" key="7">
    <source>
        <dbReference type="ARBA" id="ARBA00022989"/>
    </source>
</evidence>
<dbReference type="RefSeq" id="WP_306830447.1">
    <property type="nucleotide sequence ID" value="NZ_JAUSRF010000001.1"/>
</dbReference>
<feature type="domain" description="AprE-like beta-barrel" evidence="12">
    <location>
        <begin position="352"/>
        <end position="441"/>
    </location>
</feature>
<comment type="similarity">
    <text evidence="2 9">Belongs to the membrane fusion protein (MFP) (TC 8.A.1) family.</text>
</comment>
<feature type="domain" description="AprE-like long alpha-helical hairpin" evidence="11">
    <location>
        <begin position="121"/>
        <end position="310"/>
    </location>
</feature>
<dbReference type="InterPro" id="IPR058982">
    <property type="entry name" value="Beta-barrel_AprE"/>
</dbReference>